<keyword evidence="1" id="KW-0812">Transmembrane</keyword>
<keyword evidence="1" id="KW-1133">Transmembrane helix</keyword>
<organism evidence="2 3">
    <name type="scientific">Actinoplanes utahensis</name>
    <dbReference type="NCBI Taxonomy" id="1869"/>
    <lineage>
        <taxon>Bacteria</taxon>
        <taxon>Bacillati</taxon>
        <taxon>Actinomycetota</taxon>
        <taxon>Actinomycetes</taxon>
        <taxon>Micromonosporales</taxon>
        <taxon>Micromonosporaceae</taxon>
        <taxon>Actinoplanes</taxon>
    </lineage>
</organism>
<feature type="transmembrane region" description="Helical" evidence="1">
    <location>
        <begin position="103"/>
        <end position="122"/>
    </location>
</feature>
<feature type="transmembrane region" description="Helical" evidence="1">
    <location>
        <begin position="34"/>
        <end position="67"/>
    </location>
</feature>
<dbReference type="Pfam" id="PF16316">
    <property type="entry name" value="DUF4956"/>
    <property type="match status" value="1"/>
</dbReference>
<evidence type="ECO:0000313" key="2">
    <source>
        <dbReference type="EMBL" id="KHD72247.1"/>
    </source>
</evidence>
<protein>
    <submittedName>
        <fullName evidence="2">Permease</fullName>
    </submittedName>
</protein>
<dbReference type="RefSeq" id="WP_043533817.1">
    <property type="nucleotide sequence ID" value="NZ_BAABKU010000005.1"/>
</dbReference>
<evidence type="ECO:0000256" key="1">
    <source>
        <dbReference type="SAM" id="Phobius"/>
    </source>
</evidence>
<reference evidence="2 3" key="1">
    <citation type="submission" date="2014-10" db="EMBL/GenBank/DDBJ databases">
        <title>Draft genome sequence of Actinoplanes utahensis NRRL 12052.</title>
        <authorList>
            <person name="Velasco-Bucheli B."/>
            <person name="del Cerro C."/>
            <person name="Hormigo D."/>
            <person name="Garcia J.L."/>
            <person name="Acebal C."/>
            <person name="Arroyo M."/>
            <person name="de la Mata I."/>
        </authorList>
    </citation>
    <scope>NUCLEOTIDE SEQUENCE [LARGE SCALE GENOMIC DNA]</scope>
    <source>
        <strain evidence="2 3">NRRL 12052</strain>
    </source>
</reference>
<accession>A0A0A6WX25</accession>
<proteinExistence type="predicted"/>
<dbReference type="eggNOG" id="ENOG50308PC">
    <property type="taxonomic scope" value="Bacteria"/>
</dbReference>
<feature type="transmembrane region" description="Helical" evidence="1">
    <location>
        <begin position="79"/>
        <end position="97"/>
    </location>
</feature>
<keyword evidence="3" id="KW-1185">Reference proteome</keyword>
<dbReference type="EMBL" id="JRTT01000139">
    <property type="protein sequence ID" value="KHD72247.1"/>
    <property type="molecule type" value="Genomic_DNA"/>
</dbReference>
<comment type="caution">
    <text evidence="2">The sequence shown here is derived from an EMBL/GenBank/DDBJ whole genome shotgun (WGS) entry which is preliminary data.</text>
</comment>
<dbReference type="InterPro" id="IPR032531">
    <property type="entry name" value="DUF4956"/>
</dbReference>
<name>A0A0A6WX25_ACTUT</name>
<sequence>MLLAVVADLVAITVLTFGVYFPRHRRRDLVTAFLGVNIGVLAVAVVLGDTAVGAGLGLGLFGVLSIIRLRSDEISQHEIAYYFAALALGLIAGLGDVMDAPHLGLMALVVAALFIGDHPALFRRHRNQLIRLDVAHTDEDALRTHLETMLGGRVTTVVVKQIDMVNDSTLVEVRWVAAGNRARNLGPRLEQVNAR</sequence>
<dbReference type="STRING" id="1869.MB27_41625"/>
<evidence type="ECO:0000313" key="3">
    <source>
        <dbReference type="Proteomes" id="UP000054537"/>
    </source>
</evidence>
<gene>
    <name evidence="2" type="ORF">MB27_41625</name>
</gene>
<dbReference type="AlphaFoldDB" id="A0A0A6WX25"/>
<keyword evidence="1" id="KW-0472">Membrane</keyword>
<dbReference type="Proteomes" id="UP000054537">
    <property type="component" value="Unassembled WGS sequence"/>
</dbReference>